<reference evidence="11 12" key="1">
    <citation type="journal article" date="2009" name="Appl. Environ. Microbiol.">
        <title>Community genomic and proteomic analyses of chemoautotrophic iron-oxidizing "Leptospirillum rubarum" (Group II) and "Leptospirillum ferrodiazotrophum" (Group III) bacteria in acid mine drainage biofilms.</title>
        <authorList>
            <person name="Goltsman D.S."/>
            <person name="Denef V.J."/>
            <person name="Singer S.W."/>
            <person name="VerBerkmoes N.C."/>
            <person name="Lefsrud M."/>
            <person name="Mueller R.S."/>
            <person name="Dick G.J."/>
            <person name="Sun C.L."/>
            <person name="Wheeler K.E."/>
            <person name="Zemla A."/>
            <person name="Baker B.J."/>
            <person name="Hauser L."/>
            <person name="Land M."/>
            <person name="Shah M.B."/>
            <person name="Thelen M.P."/>
            <person name="Hettich R.L."/>
            <person name="Banfield J.F."/>
        </authorList>
    </citation>
    <scope>NUCLEOTIDE SEQUENCE [LARGE SCALE GENOMIC DNA]</scope>
</reference>
<dbReference type="SUPFAM" id="SSF81301">
    <property type="entry name" value="Nucleotidyltransferase"/>
    <property type="match status" value="1"/>
</dbReference>
<dbReference type="SUPFAM" id="SSF81891">
    <property type="entry name" value="Poly A polymerase C-terminal region-like"/>
    <property type="match status" value="1"/>
</dbReference>
<evidence type="ECO:0000256" key="9">
    <source>
        <dbReference type="RuleBase" id="RU003953"/>
    </source>
</evidence>
<keyword evidence="2" id="KW-0819">tRNA processing</keyword>
<evidence type="ECO:0000256" key="2">
    <source>
        <dbReference type="ARBA" id="ARBA00022694"/>
    </source>
</evidence>
<sequence length="380" mass="42178">MNKPPGGEGAENVRLGECLPLLAPLFRAGIPVWLVGGAVRDLREGRVPRDLDFVAEAEVECLRRYLPKAVPVGGKNSTLVLSLGKGRAPLEISGAGRGIHADLERRDFSVNAMAWRVAPAGLEGEILDPFGGREDLGKGILRVPLASRDPFREDPVRILRLLRFVSTRGYGVEGWTLSMARGALDALPCVAGERRLREIALFWEGTHLARVRETLPEDFCGRALGAGIFGKRLLPLSVEKGEEAYVRAVDAKASKGLVRMWIFAREAAGPEGGVETRWGRSLWRGGEGSDLPFSRRERQFLVALDRLRDLLGFWPAAGPPDPRRLAVLGRDPSREEVARWVAEKLPAECQGRFWQWMRQEERLGQRLSADGVRSLPRHRR</sequence>
<evidence type="ECO:0000256" key="4">
    <source>
        <dbReference type="ARBA" id="ARBA00022723"/>
    </source>
</evidence>
<feature type="domain" description="Poly A polymerase head" evidence="10">
    <location>
        <begin position="32"/>
        <end position="80"/>
    </location>
</feature>
<dbReference type="PANTHER" id="PTHR47545:SF1">
    <property type="entry name" value="MULTIFUNCTIONAL CCA PROTEIN"/>
    <property type="match status" value="1"/>
</dbReference>
<evidence type="ECO:0000256" key="6">
    <source>
        <dbReference type="ARBA" id="ARBA00022840"/>
    </source>
</evidence>
<comment type="similarity">
    <text evidence="9">Belongs to the tRNA nucleotidyltransferase/poly(A) polymerase family.</text>
</comment>
<evidence type="ECO:0000259" key="10">
    <source>
        <dbReference type="Pfam" id="PF01743"/>
    </source>
</evidence>
<dbReference type="GO" id="GO:0005524">
    <property type="term" value="F:ATP binding"/>
    <property type="evidence" value="ECO:0007669"/>
    <property type="project" value="UniProtKB-KW"/>
</dbReference>
<dbReference type="AlphaFoldDB" id="C6HYY5"/>
<dbReference type="InterPro" id="IPR002646">
    <property type="entry name" value="PolA_pol_head_dom"/>
</dbReference>
<keyword evidence="12" id="KW-1185">Reference proteome</keyword>
<evidence type="ECO:0000256" key="5">
    <source>
        <dbReference type="ARBA" id="ARBA00022741"/>
    </source>
</evidence>
<keyword evidence="8 9" id="KW-0694">RNA-binding</keyword>
<keyword evidence="1 9" id="KW-0808">Transferase</keyword>
<keyword evidence="6" id="KW-0067">ATP-binding</keyword>
<dbReference type="Gene3D" id="3.30.460.10">
    <property type="entry name" value="Beta Polymerase, domain 2"/>
    <property type="match status" value="1"/>
</dbReference>
<dbReference type="GO" id="GO:0003723">
    <property type="term" value="F:RNA binding"/>
    <property type="evidence" value="ECO:0007669"/>
    <property type="project" value="UniProtKB-KW"/>
</dbReference>
<dbReference type="Pfam" id="PF01743">
    <property type="entry name" value="PolyA_pol"/>
    <property type="match status" value="2"/>
</dbReference>
<dbReference type="PANTHER" id="PTHR47545">
    <property type="entry name" value="MULTIFUNCTIONAL CCA PROTEIN"/>
    <property type="match status" value="1"/>
</dbReference>
<evidence type="ECO:0000256" key="1">
    <source>
        <dbReference type="ARBA" id="ARBA00022679"/>
    </source>
</evidence>
<dbReference type="InterPro" id="IPR043519">
    <property type="entry name" value="NT_sf"/>
</dbReference>
<keyword evidence="4" id="KW-0479">Metal-binding</keyword>
<keyword evidence="7" id="KW-0460">Magnesium</keyword>
<keyword evidence="5" id="KW-0547">Nucleotide-binding</keyword>
<gene>
    <name evidence="11" type="ORF">UBAL3_94320026</name>
</gene>
<protein>
    <submittedName>
        <fullName evidence="11">Polynucleotide adenylyltransferase region</fullName>
    </submittedName>
</protein>
<evidence type="ECO:0000313" key="12">
    <source>
        <dbReference type="Proteomes" id="UP000009374"/>
    </source>
</evidence>
<dbReference type="GO" id="GO:0008033">
    <property type="term" value="P:tRNA processing"/>
    <property type="evidence" value="ECO:0007669"/>
    <property type="project" value="UniProtKB-KW"/>
</dbReference>
<dbReference type="Proteomes" id="UP000009374">
    <property type="component" value="Unassembled WGS sequence"/>
</dbReference>
<evidence type="ECO:0000256" key="8">
    <source>
        <dbReference type="ARBA" id="ARBA00022884"/>
    </source>
</evidence>
<proteinExistence type="inferred from homology"/>
<evidence type="ECO:0000313" key="11">
    <source>
        <dbReference type="EMBL" id="EES52171.1"/>
    </source>
</evidence>
<dbReference type="GO" id="GO:0016779">
    <property type="term" value="F:nucleotidyltransferase activity"/>
    <property type="evidence" value="ECO:0007669"/>
    <property type="project" value="UniProtKB-KW"/>
</dbReference>
<dbReference type="Gene3D" id="1.10.3090.10">
    <property type="entry name" value="cca-adding enzyme, domain 2"/>
    <property type="match status" value="1"/>
</dbReference>
<feature type="domain" description="Poly A polymerase head" evidence="10">
    <location>
        <begin position="99"/>
        <end position="142"/>
    </location>
</feature>
<accession>C6HYY5</accession>
<evidence type="ECO:0000256" key="7">
    <source>
        <dbReference type="ARBA" id="ARBA00022842"/>
    </source>
</evidence>
<dbReference type="InterPro" id="IPR050124">
    <property type="entry name" value="tRNA_CCA-adding_enzyme"/>
</dbReference>
<organism evidence="11 12">
    <name type="scientific">Leptospirillum ferrodiazotrophum</name>
    <dbReference type="NCBI Taxonomy" id="412449"/>
    <lineage>
        <taxon>Bacteria</taxon>
        <taxon>Pseudomonadati</taxon>
        <taxon>Nitrospirota</taxon>
        <taxon>Nitrospiria</taxon>
        <taxon>Nitrospirales</taxon>
        <taxon>Nitrospiraceae</taxon>
        <taxon>Leptospirillum</taxon>
    </lineage>
</organism>
<dbReference type="GO" id="GO:0046872">
    <property type="term" value="F:metal ion binding"/>
    <property type="evidence" value="ECO:0007669"/>
    <property type="project" value="UniProtKB-KW"/>
</dbReference>
<name>C6HYY5_9BACT</name>
<keyword evidence="3 11" id="KW-0548">Nucleotidyltransferase</keyword>
<dbReference type="EMBL" id="GG693879">
    <property type="protein sequence ID" value="EES52171.1"/>
    <property type="molecule type" value="Genomic_DNA"/>
</dbReference>
<evidence type="ECO:0000256" key="3">
    <source>
        <dbReference type="ARBA" id="ARBA00022695"/>
    </source>
</evidence>